<feature type="region of interest" description="Disordered" evidence="1">
    <location>
        <begin position="532"/>
        <end position="568"/>
    </location>
</feature>
<dbReference type="EMBL" id="FLQW01004080">
    <property type="protein sequence ID" value="SBS96520.1"/>
    <property type="molecule type" value="Genomic_DNA"/>
</dbReference>
<feature type="compositionally biased region" description="Basic residues" evidence="1">
    <location>
        <begin position="559"/>
        <end position="568"/>
    </location>
</feature>
<protein>
    <submittedName>
        <fullName evidence="2">Uncharacterized protein</fullName>
    </submittedName>
</protein>
<dbReference type="Proteomes" id="UP000078597">
    <property type="component" value="Unassembled WGS sequence"/>
</dbReference>
<name>A0A1A8WVZ5_PLAMA</name>
<dbReference type="AlphaFoldDB" id="A0A1A8WVZ5"/>
<evidence type="ECO:0000256" key="1">
    <source>
        <dbReference type="SAM" id="MobiDB-lite"/>
    </source>
</evidence>
<gene>
    <name evidence="2" type="ORF">PMALA_054460</name>
</gene>
<evidence type="ECO:0000313" key="2">
    <source>
        <dbReference type="EMBL" id="SBS96520.1"/>
    </source>
</evidence>
<feature type="compositionally biased region" description="Basic and acidic residues" evidence="1">
    <location>
        <begin position="548"/>
        <end position="558"/>
    </location>
</feature>
<dbReference type="VEuPathDB" id="PlasmoDB:PmUG01_03026200"/>
<reference evidence="3" key="1">
    <citation type="submission" date="2016-05" db="EMBL/GenBank/DDBJ databases">
        <authorList>
            <person name="Naeem Raeece"/>
        </authorList>
    </citation>
    <scope>NUCLEOTIDE SEQUENCE [LARGE SCALE GENOMIC DNA]</scope>
</reference>
<sequence>MKRRLTSECEDKYEDEDEDKDKENEMAKEKKKKKKKNYYAQRSVLVTGVQILHEAIASEANKIEKSFPPPLPSFAAFSSSCVVKIQIVHIKSNERGVRGGIGFSAGVTAASAASAAAASAASTVRVVITTPINVSYYCSCFYMEKSIYMNREKNGKNSTYRVFVSKPAQKKSNQLRTKIIINKRKKEENEKNKQSRMDDFKLTSNYKLIEELIDEYPYKLPDYNIDKEPFIILKDKIKGEYLKGYELPFNLIDPVKYELLKLIGKICDPFKPLCSHSLTPRLFISKLFTNRSVITYDDFCYKLEYKINFYMPSYTELFKYEKELLWKEWIAIRNLKEVSPVTPLDDHERVDRILEEGETTLPIVIKKTNREINSQGIHPSILKMFFDFLNIEKCEKVLKRDNAFLKLETIKNQIKNREFLEGIRPDYLYIMFNKKANEYYSNFNEKEFEKTYQEAVNYNNMTQKMISENSLYKKQRKQFSEQTKKSLMKFYDIQLPSFFKEYIKKKEENYKLIQARIKRMIDNKYLKRKQRRDEKALLGNTPAALEAPGHKTDLTDDKKKKKKKKKKR</sequence>
<feature type="compositionally biased region" description="Acidic residues" evidence="1">
    <location>
        <begin position="11"/>
        <end position="20"/>
    </location>
</feature>
<evidence type="ECO:0000313" key="3">
    <source>
        <dbReference type="Proteomes" id="UP000078597"/>
    </source>
</evidence>
<proteinExistence type="predicted"/>
<feature type="compositionally biased region" description="Basic and acidic residues" evidence="1">
    <location>
        <begin position="1"/>
        <end position="10"/>
    </location>
</feature>
<organism evidence="2 3">
    <name type="scientific">Plasmodium malariae</name>
    <dbReference type="NCBI Taxonomy" id="5858"/>
    <lineage>
        <taxon>Eukaryota</taxon>
        <taxon>Sar</taxon>
        <taxon>Alveolata</taxon>
        <taxon>Apicomplexa</taxon>
        <taxon>Aconoidasida</taxon>
        <taxon>Haemosporida</taxon>
        <taxon>Plasmodiidae</taxon>
        <taxon>Plasmodium</taxon>
        <taxon>Plasmodium (Plasmodium)</taxon>
    </lineage>
</organism>
<feature type="region of interest" description="Disordered" evidence="1">
    <location>
        <begin position="1"/>
        <end position="34"/>
    </location>
</feature>
<accession>A0A1A8WVZ5</accession>